<keyword evidence="3" id="KW-0732">Signal</keyword>
<feature type="region of interest" description="Disordered" evidence="1">
    <location>
        <begin position="145"/>
        <end position="166"/>
    </location>
</feature>
<feature type="signal peptide" evidence="3">
    <location>
        <begin position="1"/>
        <end position="19"/>
    </location>
</feature>
<dbReference type="InterPro" id="IPR008972">
    <property type="entry name" value="Cupredoxin"/>
</dbReference>
<dbReference type="SUPFAM" id="SSF49503">
    <property type="entry name" value="Cupredoxins"/>
    <property type="match status" value="1"/>
</dbReference>
<dbReference type="Gene3D" id="2.60.40.420">
    <property type="entry name" value="Cupredoxins - blue copper proteins"/>
    <property type="match status" value="1"/>
</dbReference>
<feature type="compositionally biased region" description="Polar residues" evidence="1">
    <location>
        <begin position="216"/>
        <end position="241"/>
    </location>
</feature>
<gene>
    <name evidence="4" type="ORF">QCA50_005137</name>
</gene>
<dbReference type="EMBL" id="JASBNA010000005">
    <property type="protein sequence ID" value="KAK7691737.1"/>
    <property type="molecule type" value="Genomic_DNA"/>
</dbReference>
<feature type="region of interest" description="Disordered" evidence="1">
    <location>
        <begin position="284"/>
        <end position="304"/>
    </location>
</feature>
<keyword evidence="2" id="KW-0472">Membrane</keyword>
<reference evidence="4 5" key="1">
    <citation type="submission" date="2022-09" db="EMBL/GenBank/DDBJ databases">
        <authorList>
            <person name="Palmer J.M."/>
        </authorList>
    </citation>
    <scope>NUCLEOTIDE SEQUENCE [LARGE SCALE GENOMIC DNA]</scope>
    <source>
        <strain evidence="4 5">DSM 7382</strain>
    </source>
</reference>
<protein>
    <submittedName>
        <fullName evidence="4">Uncharacterized protein</fullName>
    </submittedName>
</protein>
<keyword evidence="2" id="KW-1133">Transmembrane helix</keyword>
<dbReference type="Proteomes" id="UP001385951">
    <property type="component" value="Unassembled WGS sequence"/>
</dbReference>
<sequence>MGLVSLLVALAPLVSTALGISVNVHVSDHDGNLVFHPNYVWANPGDQVRFRFWPKNHTVTQSSFASPCVKLADGFDTGFVPVSQAQSDSHNRPSRTFNVTDTSPKWFYCQQKGHCGSATCQGMVFAINPKDGQFDTFKASAIQQNGTSATNSSSSATPQACAPADDSNSPLLNESGLVGGFFTCLYQSAGTCQYFVDGSFSSGASTCPDKIPGQQGLASNSTSTSTGSQCPSTDQQQSSLTSETDVSGGFVACTYPTARICTYFKADGSFSSGSSDCPAKITGSSLSTSNTSGALADSDTSSSTNLSTLVRNSWIILGLTAGILVLLVVFAVITIVGRKGLRGREAKYSKVSVPKGFQDEEESMTHKRYDESDI</sequence>
<dbReference type="PANTHER" id="PTHR34883:SF16">
    <property type="entry name" value="RICH PROTEIN, PUTATIVE-RELATED"/>
    <property type="match status" value="1"/>
</dbReference>
<evidence type="ECO:0000313" key="4">
    <source>
        <dbReference type="EMBL" id="KAK7691737.1"/>
    </source>
</evidence>
<keyword evidence="5" id="KW-1185">Reference proteome</keyword>
<evidence type="ECO:0000256" key="1">
    <source>
        <dbReference type="SAM" id="MobiDB-lite"/>
    </source>
</evidence>
<feature type="transmembrane region" description="Helical" evidence="2">
    <location>
        <begin position="314"/>
        <end position="337"/>
    </location>
</feature>
<name>A0AAW0GPB1_9APHY</name>
<comment type="caution">
    <text evidence="4">The sequence shown here is derived from an EMBL/GenBank/DDBJ whole genome shotgun (WGS) entry which is preliminary data.</text>
</comment>
<dbReference type="InterPro" id="IPR052953">
    <property type="entry name" value="Ser-rich/MCO-related"/>
</dbReference>
<evidence type="ECO:0000256" key="3">
    <source>
        <dbReference type="SAM" id="SignalP"/>
    </source>
</evidence>
<evidence type="ECO:0000256" key="2">
    <source>
        <dbReference type="SAM" id="Phobius"/>
    </source>
</evidence>
<dbReference type="AlphaFoldDB" id="A0AAW0GPB1"/>
<feature type="chain" id="PRO_5043407318" evidence="3">
    <location>
        <begin position="20"/>
        <end position="374"/>
    </location>
</feature>
<accession>A0AAW0GPB1</accession>
<feature type="compositionally biased region" description="Low complexity" evidence="1">
    <location>
        <begin position="145"/>
        <end position="160"/>
    </location>
</feature>
<proteinExistence type="predicted"/>
<organism evidence="4 5">
    <name type="scientific">Cerrena zonata</name>
    <dbReference type="NCBI Taxonomy" id="2478898"/>
    <lineage>
        <taxon>Eukaryota</taxon>
        <taxon>Fungi</taxon>
        <taxon>Dikarya</taxon>
        <taxon>Basidiomycota</taxon>
        <taxon>Agaricomycotina</taxon>
        <taxon>Agaricomycetes</taxon>
        <taxon>Polyporales</taxon>
        <taxon>Cerrenaceae</taxon>
        <taxon>Cerrena</taxon>
    </lineage>
</organism>
<feature type="region of interest" description="Disordered" evidence="1">
    <location>
        <begin position="214"/>
        <end position="241"/>
    </location>
</feature>
<keyword evidence="2" id="KW-0812">Transmembrane</keyword>
<dbReference type="CDD" id="cd00920">
    <property type="entry name" value="Cupredoxin"/>
    <property type="match status" value="1"/>
</dbReference>
<dbReference type="PANTHER" id="PTHR34883">
    <property type="entry name" value="SERINE-RICH PROTEIN, PUTATIVE-RELATED-RELATED"/>
    <property type="match status" value="1"/>
</dbReference>
<evidence type="ECO:0000313" key="5">
    <source>
        <dbReference type="Proteomes" id="UP001385951"/>
    </source>
</evidence>